<comment type="caution">
    <text evidence="1">The sequence shown here is derived from an EMBL/GenBank/DDBJ whole genome shotgun (WGS) entry which is preliminary data.</text>
</comment>
<reference evidence="1 2" key="1">
    <citation type="submission" date="2019-08" db="EMBL/GenBank/DDBJ databases">
        <title>In-depth cultivation of the pig gut microbiome towards novel bacterial diversity and tailored functional studies.</title>
        <authorList>
            <person name="Wylensek D."/>
            <person name="Hitch T.C.A."/>
            <person name="Clavel T."/>
        </authorList>
    </citation>
    <scope>NUCLEOTIDE SEQUENCE [LARGE SCALE GENOMIC DNA]</scope>
    <source>
        <strain evidence="1 2">SM-530-WT-4B</strain>
    </source>
</reference>
<protein>
    <submittedName>
        <fullName evidence="1">Uncharacterized protein</fullName>
    </submittedName>
</protein>
<dbReference type="Proteomes" id="UP000473699">
    <property type="component" value="Unassembled WGS sequence"/>
</dbReference>
<dbReference type="AlphaFoldDB" id="A0A6L5YBP4"/>
<dbReference type="RefSeq" id="WP_154528757.1">
    <property type="nucleotide sequence ID" value="NZ_VUNH01000006.1"/>
</dbReference>
<evidence type="ECO:0000313" key="2">
    <source>
        <dbReference type="Proteomes" id="UP000473699"/>
    </source>
</evidence>
<evidence type="ECO:0000313" key="1">
    <source>
        <dbReference type="EMBL" id="MST55660.1"/>
    </source>
</evidence>
<sequence length="68" mass="8099">MKIEPVKTKKIKRSSLEDYESIKIKDLRQMMRENDGSESARTLNDLTPAINLLYFIHQRLMDENEEED</sequence>
<keyword evidence="2" id="KW-1185">Reference proteome</keyword>
<organism evidence="1 2">
    <name type="scientific">Pyramidobacter porci</name>
    <dbReference type="NCBI Taxonomy" id="2605789"/>
    <lineage>
        <taxon>Bacteria</taxon>
        <taxon>Thermotogati</taxon>
        <taxon>Synergistota</taxon>
        <taxon>Synergistia</taxon>
        <taxon>Synergistales</taxon>
        <taxon>Dethiosulfovibrionaceae</taxon>
        <taxon>Pyramidobacter</taxon>
    </lineage>
</organism>
<name>A0A6L5YBP4_9BACT</name>
<proteinExistence type="predicted"/>
<gene>
    <name evidence="1" type="ORF">FYJ74_06385</name>
</gene>
<dbReference type="EMBL" id="VUNH01000006">
    <property type="protein sequence ID" value="MST55660.1"/>
    <property type="molecule type" value="Genomic_DNA"/>
</dbReference>
<accession>A0A6L5YBP4</accession>